<proteinExistence type="predicted"/>
<keyword evidence="1" id="KW-0233">DNA recombination</keyword>
<feature type="domain" description="Tyr recombinase" evidence="2">
    <location>
        <begin position="1"/>
        <end position="146"/>
    </location>
</feature>
<dbReference type="InterPro" id="IPR011010">
    <property type="entry name" value="DNA_brk_join_enz"/>
</dbReference>
<gene>
    <name evidence="3" type="ORF">J2853_009792</name>
</gene>
<dbReference type="InterPro" id="IPR002104">
    <property type="entry name" value="Integrase_catalytic"/>
</dbReference>
<evidence type="ECO:0000313" key="3">
    <source>
        <dbReference type="EMBL" id="MDP9850496.1"/>
    </source>
</evidence>
<comment type="caution">
    <text evidence="3">The sequence shown here is derived from an EMBL/GenBank/DDBJ whole genome shotgun (WGS) entry which is preliminary data.</text>
</comment>
<accession>A0ABT9QUQ1</accession>
<dbReference type="EMBL" id="JAUSQU010000003">
    <property type="protein sequence ID" value="MDP9850496.1"/>
    <property type="molecule type" value="Genomic_DNA"/>
</dbReference>
<sequence length="155" mass="17083">MGLNVEELDLRNRRAKVRRKGGAVDVIVWRTPTARLLPRLLEGRRAGPAFLTDRRARLPLPPGDVEVLSGQARLSYRRAAELFETATANLTGGPWTLHQLRHSALTHAAEDGANTSTLLAYSGHTSVTSLARYARVSPEALARWQEARDPASRRG</sequence>
<dbReference type="CDD" id="cd00397">
    <property type="entry name" value="DNA_BRE_C"/>
    <property type="match status" value="1"/>
</dbReference>
<reference evidence="3 4" key="1">
    <citation type="submission" date="2023-07" db="EMBL/GenBank/DDBJ databases">
        <title>Sequencing the genomes of 1000 actinobacteria strains.</title>
        <authorList>
            <person name="Klenk H.-P."/>
        </authorList>
    </citation>
    <scope>NUCLEOTIDE SEQUENCE [LARGE SCALE GENOMIC DNA]</scope>
    <source>
        <strain evidence="3 4">DSM 46740</strain>
    </source>
</reference>
<dbReference type="InterPro" id="IPR013762">
    <property type="entry name" value="Integrase-like_cat_sf"/>
</dbReference>
<protein>
    <submittedName>
        <fullName evidence="3">Integrase</fullName>
    </submittedName>
</protein>
<evidence type="ECO:0000313" key="4">
    <source>
        <dbReference type="Proteomes" id="UP001225356"/>
    </source>
</evidence>
<evidence type="ECO:0000259" key="2">
    <source>
        <dbReference type="PROSITE" id="PS51898"/>
    </source>
</evidence>
<dbReference type="Gene3D" id="1.10.443.10">
    <property type="entry name" value="Intergrase catalytic core"/>
    <property type="match status" value="1"/>
</dbReference>
<dbReference type="PROSITE" id="PS51898">
    <property type="entry name" value="TYR_RECOMBINASE"/>
    <property type="match status" value="1"/>
</dbReference>
<dbReference type="SUPFAM" id="SSF56349">
    <property type="entry name" value="DNA breaking-rejoining enzymes"/>
    <property type="match status" value="1"/>
</dbReference>
<name>A0ABT9QUQ1_9ACTN</name>
<dbReference type="Pfam" id="PF00589">
    <property type="entry name" value="Phage_integrase"/>
    <property type="match status" value="1"/>
</dbReference>
<organism evidence="3 4">
    <name type="scientific">Streptosporangium lutulentum</name>
    <dbReference type="NCBI Taxonomy" id="1461250"/>
    <lineage>
        <taxon>Bacteria</taxon>
        <taxon>Bacillati</taxon>
        <taxon>Actinomycetota</taxon>
        <taxon>Actinomycetes</taxon>
        <taxon>Streptosporangiales</taxon>
        <taxon>Streptosporangiaceae</taxon>
        <taxon>Streptosporangium</taxon>
    </lineage>
</organism>
<keyword evidence="4" id="KW-1185">Reference proteome</keyword>
<evidence type="ECO:0000256" key="1">
    <source>
        <dbReference type="ARBA" id="ARBA00023172"/>
    </source>
</evidence>
<dbReference type="Proteomes" id="UP001225356">
    <property type="component" value="Unassembled WGS sequence"/>
</dbReference>